<protein>
    <recommendedName>
        <fullName evidence="7">Carrier domain-containing protein</fullName>
    </recommendedName>
</protein>
<evidence type="ECO:0000256" key="2">
    <source>
        <dbReference type="ARBA" id="ARBA00022450"/>
    </source>
</evidence>
<dbReference type="CDD" id="cd19543">
    <property type="entry name" value="DCL_NRPS"/>
    <property type="match status" value="1"/>
</dbReference>
<dbReference type="NCBIfam" id="TIGR01733">
    <property type="entry name" value="AA-adenyl-dom"/>
    <property type="match status" value="2"/>
</dbReference>
<keyword evidence="4" id="KW-0677">Repeat</keyword>
<dbReference type="PANTHER" id="PTHR45527:SF1">
    <property type="entry name" value="FATTY ACID SYNTHASE"/>
    <property type="match status" value="1"/>
</dbReference>
<gene>
    <name evidence="8" type="ORF">GCM10022222_29790</name>
</gene>
<evidence type="ECO:0000313" key="8">
    <source>
        <dbReference type="EMBL" id="GAA3544167.1"/>
    </source>
</evidence>
<dbReference type="InterPro" id="IPR006162">
    <property type="entry name" value="Ppantetheine_attach_site"/>
</dbReference>
<dbReference type="InterPro" id="IPR001242">
    <property type="entry name" value="Condensation_dom"/>
</dbReference>
<dbReference type="PROSITE" id="PS50075">
    <property type="entry name" value="CARRIER"/>
    <property type="match status" value="2"/>
</dbReference>
<dbReference type="CDD" id="cd17643">
    <property type="entry name" value="A_NRPS_Cytc1-like"/>
    <property type="match status" value="1"/>
</dbReference>
<feature type="region of interest" description="Disordered" evidence="6">
    <location>
        <begin position="93"/>
        <end position="112"/>
    </location>
</feature>
<dbReference type="InterPro" id="IPR020806">
    <property type="entry name" value="PKS_PP-bd"/>
</dbReference>
<dbReference type="InterPro" id="IPR025110">
    <property type="entry name" value="AMP-bd_C"/>
</dbReference>
<evidence type="ECO:0000313" key="9">
    <source>
        <dbReference type="Proteomes" id="UP001500689"/>
    </source>
</evidence>
<dbReference type="InterPro" id="IPR020845">
    <property type="entry name" value="AMP-binding_CS"/>
</dbReference>
<name>A0ABP6W3D8_9PSEU</name>
<keyword evidence="3" id="KW-0597">Phosphoprotein</keyword>
<dbReference type="PROSITE" id="PS00455">
    <property type="entry name" value="AMP_BINDING"/>
    <property type="match status" value="2"/>
</dbReference>
<dbReference type="InterPro" id="IPR010071">
    <property type="entry name" value="AA_adenyl_dom"/>
</dbReference>
<comment type="caution">
    <text evidence="8">The sequence shown here is derived from an EMBL/GenBank/DDBJ whole genome shotgun (WGS) entry which is preliminary data.</text>
</comment>
<sequence length="2572" mass="275405">MTTRSRIEDVLPAAPLQQGLLFHTMYSEAGPDRYTVQLTLDLRGRLDAARLRAAAAALLRRHPNLRAAFWHEGIDQIVQVVPAEVEPEWHEVDLSDRPPGELTRLSEADRERRFDPGTPPLLRFTLVRLSDVEHRLLLTHHHLLLDGWSVPLVVRELLALYGDEDALPTPRPYRDYLAWLTKQDNDAARKAWRDALSGVDGPTLLAGGSTAETGAAPQRHDTVLDPATTEALVRLARQQGVTLGNLLYTAWAVVLGASTDRDDVVFGGVVSGRPTDLAGVESMIGLFVNTIPVRVRIRPGEPVTTLLRRVQAEQNAVLEHHHVSLAEIQRDAGAGTLFDTLVVIENYPVDPDSIETAGAGAGLRLAGITGSDATHYPVTLIAQPGPELKLGLLYLPGHRTAGQMSTLAARLVRLLTRIAAHPDRPPAAFDLLSDGERAQLTRSPSADGRVATVPERIRAHVVETPDALAVSDADGSLTYAELDARSAQLAAALTASGTGRGDLVGVVLPRGTGTVVALLAVLRAGAAYLPIDPDYPADRIAGTLVDARPVTVVTDRATEHVLPAGTDRVLTDTVAELRGEVDPYGGVEVDPADAAYVIYTSGSTGRPKGVVVTHRNVARLLDTTRELFRFGPPDTWTWFHSTAFDFSVWEIWGALCHGGRLVVVPDEVRRSPRELLGLLARERVTVLNQTPSAFAALCRADDEEPEPGLVLRQVIFGGEALDETVLRAWFLRHPGTSMANMYGITETTVHVSHTELQPGRASGIGTALPDLRMYLLDHALRPVPSGVPGEIYVGGPGVARGYLGQPGLTAQRFVADPFGPPGARLYRSGDRAVARPDGVLDYLGRADQQVQIRGFRIEPGEVRAVLAEHPEVSAAEVLARPGPDGTLRLVGYYVPAGADVVRAAAGPDESRRASGGSAASRDGAAGRAELHSPPVDPDGLRAHLADRLPAHLVPALLLPVDEFPLTRNGKLDVAGLPEPAAPARGGRAPNGPAEELVAAAVAEVLQLPEVGAEDDFFALGGHSLLAIRLVSRLRKRLGADISMRAVFDHPTVSGLASLAGGPAGRRPALTPRKRPESLPLSFAQQRLWFLDRLHGLGSGYTIPFAARLHGELDVSAFRAALADVVARHETLRTVFGEHDGKPFQRVLEAGNPEVHTADLASGDLPGRLQEIAGYEFDLFAEIPIRAWVLRISADECVVVVLVHHIAADEWSAGPLLGDLAAAYGARASGVVPDLPALPVQYADYALWQRELLGGEDDPDSPLGTQVRYWREALTDLPAETALPFDHPRPAVSDNRGDTVDFSLDRETYLALQEFAAAAGVTVFMVLQAGVAGLLSRSGAGADVPLGSPVAGRGDAALEELVGFFVNTVVLRADVSGDPSLRELVSRVRETNLGAFANQDVPFERLVELVNPERSLSRHPLFQVMVLYQRRDAGLPGLPGLRSAPEPIRQQTAKFDLTFAFAEDPGTGLSGSITYRTDLFDRATVTSAARRLRRLFDGWVGAPETALGDVDLFDETERVALTERWNATSAEVPATTLAQLFADQAGRSPNETALVAGADRLSYAELDARVEKLAGSLCGHGVGPDVVVAVAVPRSVELVLALLAIHRAGGAYLPIDPDHPAARNEYLLADARPALLLTTVDITAPVPVHRFTADGVLDARGTETTAADPRPGNSAYVIYTSGSTGKPKGTVVSHQAIVNRLCWMQDTFGLTAGEAVLQKTPSGFDVSVWEFFWPLITGATLVLAEPGGHRDPAYLAKLIQDERITTVHFVPSMLRAFVADPAAARCATLRRVLCSGEALPRELADRTLSTLDAELHNLYGPTECAVDVTWTRVHPGGRTVPIGSPVWNTTCHVLDSRLRPVPPGVPGELYLGGVQLARGYLARPALTASRFVAAPDGARLYRSGDRARWSADGQLEFLGRVDDQVKIRGQRIELGEIEAVLATHPDVGAAATAVWDGRIAAYVVARSGADPAEAELLAHAAATLPDYLVPALVLPVDEFPLSPNGKLARGRLPEPDFSARAGSQAPRTLQESIFVDLFAELLRLPTAGAEDSFFSLGGDSILSLQLVSRARDAGLVVTPRQVFERQTPAGLAEVAEVATVPAAGEPEKTFTDLPLTPIMLELLGRGGDLRRFAQHRLLTTPPGLCHADLVHLLSVLRERHPMLNTRLDRSAGKLVPGNGTPAITVTGPRAPDGISRALAESVAWLDPERGQMLAAVWFDGGGERPGRLLLVAHHLVVDGVSWRILIDELNRAWRESDGPATGSTPMPGWARELVSRSGELTGELDLWRRVLDGPDPLLGTRALSRQDTMDSVSHLVTSVPADVTEHLLSTVPSAFHARTDDVLLTALALALSIRRRTPGTLIALEGHGREDHLVPGADLSRTVGWFTSLYPVRLDLSGIDVPAAMRAEPAAGQAVKRIKEDLRALPGNGTGFGVLRYLEESTVEVLAGFPEPQIGFNYHGRVGTGTGADSGFAVAPESAQLTPPVASGLPAPRVLDLNSSVVDGELRISWSWVHTLLDESAVREIARQFEAALEALVSHVEGGTAGGHTPSDVDLLDLDQDEIDELEAEWGTP</sequence>
<dbReference type="CDD" id="cd19540">
    <property type="entry name" value="LCL_NRPS-like"/>
    <property type="match status" value="1"/>
</dbReference>
<keyword evidence="2" id="KW-0596">Phosphopantetheine</keyword>
<dbReference type="SUPFAM" id="SSF52777">
    <property type="entry name" value="CoA-dependent acyltransferases"/>
    <property type="match status" value="6"/>
</dbReference>
<accession>A0ABP6W3D8</accession>
<feature type="compositionally biased region" description="Low complexity" evidence="6">
    <location>
        <begin position="913"/>
        <end position="927"/>
    </location>
</feature>
<dbReference type="Proteomes" id="UP001500689">
    <property type="component" value="Unassembled WGS sequence"/>
</dbReference>
<dbReference type="InterPro" id="IPR023213">
    <property type="entry name" value="CAT-like_dom_sf"/>
</dbReference>
<dbReference type="Pfam" id="PF00550">
    <property type="entry name" value="PP-binding"/>
    <property type="match status" value="2"/>
</dbReference>
<evidence type="ECO:0000256" key="4">
    <source>
        <dbReference type="ARBA" id="ARBA00022737"/>
    </source>
</evidence>
<dbReference type="InterPro" id="IPR010060">
    <property type="entry name" value="NRPS_synth"/>
</dbReference>
<feature type="region of interest" description="Disordered" evidence="6">
    <location>
        <begin position="905"/>
        <end position="941"/>
    </location>
</feature>
<dbReference type="EMBL" id="BAAAZN010000005">
    <property type="protein sequence ID" value="GAA3544167.1"/>
    <property type="molecule type" value="Genomic_DNA"/>
</dbReference>
<dbReference type="Pfam" id="PF00668">
    <property type="entry name" value="Condensation"/>
    <property type="match status" value="3"/>
</dbReference>
<dbReference type="SUPFAM" id="SSF47336">
    <property type="entry name" value="ACP-like"/>
    <property type="match status" value="2"/>
</dbReference>
<dbReference type="PANTHER" id="PTHR45527">
    <property type="entry name" value="NONRIBOSOMAL PEPTIDE SYNTHETASE"/>
    <property type="match status" value="1"/>
</dbReference>
<organism evidence="8 9">
    <name type="scientific">Amycolatopsis ultiminotia</name>
    <dbReference type="NCBI Taxonomy" id="543629"/>
    <lineage>
        <taxon>Bacteria</taxon>
        <taxon>Bacillati</taxon>
        <taxon>Actinomycetota</taxon>
        <taxon>Actinomycetes</taxon>
        <taxon>Pseudonocardiales</taxon>
        <taxon>Pseudonocardiaceae</taxon>
        <taxon>Amycolatopsis</taxon>
    </lineage>
</organism>
<dbReference type="Gene3D" id="3.40.50.980">
    <property type="match status" value="2"/>
</dbReference>
<comment type="cofactor">
    <cofactor evidence="1">
        <name>pantetheine 4'-phosphate</name>
        <dbReference type="ChEBI" id="CHEBI:47942"/>
    </cofactor>
</comment>
<dbReference type="InterPro" id="IPR000873">
    <property type="entry name" value="AMP-dep_synth/lig_dom"/>
</dbReference>
<dbReference type="Gene3D" id="2.30.38.10">
    <property type="entry name" value="Luciferase, Domain 3"/>
    <property type="match status" value="1"/>
</dbReference>
<dbReference type="Gene3D" id="3.40.50.12780">
    <property type="entry name" value="N-terminal domain of ligase-like"/>
    <property type="match status" value="1"/>
</dbReference>
<evidence type="ECO:0000256" key="3">
    <source>
        <dbReference type="ARBA" id="ARBA00022553"/>
    </source>
</evidence>
<dbReference type="InterPro" id="IPR009081">
    <property type="entry name" value="PP-bd_ACP"/>
</dbReference>
<keyword evidence="9" id="KW-1185">Reference proteome</keyword>
<dbReference type="Pfam" id="PF13193">
    <property type="entry name" value="AMP-binding_C"/>
    <property type="match status" value="1"/>
</dbReference>
<evidence type="ECO:0000259" key="7">
    <source>
        <dbReference type="PROSITE" id="PS50075"/>
    </source>
</evidence>
<dbReference type="InterPro" id="IPR036736">
    <property type="entry name" value="ACP-like_sf"/>
</dbReference>
<evidence type="ECO:0000256" key="6">
    <source>
        <dbReference type="SAM" id="MobiDB-lite"/>
    </source>
</evidence>
<dbReference type="CDD" id="cd17646">
    <property type="entry name" value="A_NRPS_AB3403-like"/>
    <property type="match status" value="1"/>
</dbReference>
<dbReference type="SMART" id="SM00823">
    <property type="entry name" value="PKS_PP"/>
    <property type="match status" value="2"/>
</dbReference>
<dbReference type="Pfam" id="PF00501">
    <property type="entry name" value="AMP-binding"/>
    <property type="match status" value="2"/>
</dbReference>
<dbReference type="PROSITE" id="PS00012">
    <property type="entry name" value="PHOSPHOPANTETHEINE"/>
    <property type="match status" value="2"/>
</dbReference>
<feature type="domain" description="Carrier" evidence="7">
    <location>
        <begin position="2024"/>
        <end position="2098"/>
    </location>
</feature>
<dbReference type="InterPro" id="IPR045851">
    <property type="entry name" value="AMP-bd_C_sf"/>
</dbReference>
<dbReference type="Gene3D" id="3.30.300.30">
    <property type="match status" value="2"/>
</dbReference>
<reference evidence="9" key="1">
    <citation type="journal article" date="2019" name="Int. J. Syst. Evol. Microbiol.">
        <title>The Global Catalogue of Microorganisms (GCM) 10K type strain sequencing project: providing services to taxonomists for standard genome sequencing and annotation.</title>
        <authorList>
            <consortium name="The Broad Institute Genomics Platform"/>
            <consortium name="The Broad Institute Genome Sequencing Center for Infectious Disease"/>
            <person name="Wu L."/>
            <person name="Ma J."/>
        </authorList>
    </citation>
    <scope>NUCLEOTIDE SEQUENCE [LARGE SCALE GENOMIC DNA]</scope>
    <source>
        <strain evidence="9">JCM 16898</strain>
    </source>
</reference>
<proteinExistence type="predicted"/>
<evidence type="ECO:0000256" key="5">
    <source>
        <dbReference type="ARBA" id="ARBA00023194"/>
    </source>
</evidence>
<dbReference type="NCBIfam" id="TIGR01720">
    <property type="entry name" value="NRPS-para261"/>
    <property type="match status" value="1"/>
</dbReference>
<dbReference type="RefSeq" id="WP_344859901.1">
    <property type="nucleotide sequence ID" value="NZ_BAAAZN010000005.1"/>
</dbReference>
<dbReference type="Gene3D" id="3.30.559.10">
    <property type="entry name" value="Chloramphenicol acetyltransferase-like domain"/>
    <property type="match status" value="3"/>
</dbReference>
<dbReference type="InterPro" id="IPR042099">
    <property type="entry name" value="ANL_N_sf"/>
</dbReference>
<dbReference type="Gene3D" id="3.30.559.30">
    <property type="entry name" value="Nonribosomal peptide synthetase, condensation domain"/>
    <property type="match status" value="3"/>
</dbReference>
<dbReference type="SUPFAM" id="SSF56801">
    <property type="entry name" value="Acetyl-CoA synthetase-like"/>
    <property type="match status" value="2"/>
</dbReference>
<dbReference type="Gene3D" id="1.10.1200.10">
    <property type="entry name" value="ACP-like"/>
    <property type="match status" value="2"/>
</dbReference>
<keyword evidence="5" id="KW-0045">Antibiotic biosynthesis</keyword>
<evidence type="ECO:0000256" key="1">
    <source>
        <dbReference type="ARBA" id="ARBA00001957"/>
    </source>
</evidence>
<feature type="domain" description="Carrier" evidence="7">
    <location>
        <begin position="988"/>
        <end position="1063"/>
    </location>
</feature>